<sequence>MTERHPLQDQMNFVQEYLFSRAIPFEQTPTRWGVTFEAEGVRIQFNKRTCNIYFQEVTSHEKRVEWNWVEELLVPEDDEARGHFIDWLRKACLCAHYAWFTREITKAPEWIKFFTTIKEGRTGNEQKIRVTAHVKLDILGRDPWYKYLDGEEYVVVNLCMNDHESDRISFRHFSNMVHALGSPVGSSFTDGHAPEAHNNFMEGGPWTFVPAKATIHTTSQYVLPEDEPESWDIFVLVRTHDVKMVVPQKEQK</sequence>
<accession>A0AB39CD93</accession>
<dbReference type="EMBL" id="PQ015379">
    <property type="protein sequence ID" value="XDJ14968.1"/>
    <property type="molecule type" value="Genomic_DNA"/>
</dbReference>
<proteinExistence type="predicted"/>
<protein>
    <submittedName>
        <fullName evidence="1">Uncharacterized protein</fullName>
    </submittedName>
</protein>
<evidence type="ECO:0000313" key="1">
    <source>
        <dbReference type="EMBL" id="XDJ14968.1"/>
    </source>
</evidence>
<name>A0AB39CD93_9VIRU</name>
<organism evidence="1">
    <name type="scientific">Pseudomonas phage HRDY3</name>
    <dbReference type="NCBI Taxonomy" id="3236930"/>
    <lineage>
        <taxon>Viruses</taxon>
    </lineage>
</organism>
<reference evidence="1" key="1">
    <citation type="submission" date="2024-07" db="EMBL/GenBank/DDBJ databases">
        <authorList>
            <person name="Bringhurst R.M."/>
            <person name="Homer T.E."/>
        </authorList>
    </citation>
    <scope>NUCLEOTIDE SEQUENCE</scope>
</reference>